<keyword evidence="1" id="KW-0560">Oxidoreductase</keyword>
<accession>A0A6F8YQA0</accession>
<dbReference type="InterPro" id="IPR036291">
    <property type="entry name" value="NAD(P)-bd_dom_sf"/>
</dbReference>
<reference evidence="4 5" key="2">
    <citation type="submission" date="2020-03" db="EMBL/GenBank/DDBJ databases">
        <authorList>
            <person name="Ichikawa N."/>
            <person name="Kimura A."/>
            <person name="Kitahashi Y."/>
            <person name="Uohara A."/>
        </authorList>
    </citation>
    <scope>NUCLEOTIDE SEQUENCE [LARGE SCALE GENOMIC DNA]</scope>
    <source>
        <strain evidence="4 5">NBRC 105367</strain>
    </source>
</reference>
<dbReference type="GO" id="GO:0016616">
    <property type="term" value="F:oxidoreductase activity, acting on the CH-OH group of donors, NAD or NADP as acceptor"/>
    <property type="evidence" value="ECO:0007669"/>
    <property type="project" value="TreeGrafter"/>
</dbReference>
<evidence type="ECO:0000313" key="5">
    <source>
        <dbReference type="Proteomes" id="UP000503011"/>
    </source>
</evidence>
<dbReference type="FunFam" id="3.40.50.720:FF:000336">
    <property type="entry name" value="Aldehyde reductase"/>
    <property type="match status" value="1"/>
</dbReference>
<dbReference type="PANTHER" id="PTHR10366">
    <property type="entry name" value="NAD DEPENDENT EPIMERASE/DEHYDRATASE"/>
    <property type="match status" value="1"/>
</dbReference>
<proteinExistence type="inferred from homology"/>
<reference evidence="4 5" key="1">
    <citation type="submission" date="2020-03" db="EMBL/GenBank/DDBJ databases">
        <title>Whole genome shotgun sequence of Phytohabitans suffuscus NBRC 105367.</title>
        <authorList>
            <person name="Komaki H."/>
            <person name="Tamura T."/>
        </authorList>
    </citation>
    <scope>NUCLEOTIDE SEQUENCE [LARGE SCALE GENOMIC DNA]</scope>
    <source>
        <strain evidence="4 5">NBRC 105367</strain>
    </source>
</reference>
<organism evidence="4 5">
    <name type="scientific">Phytohabitans suffuscus</name>
    <dbReference type="NCBI Taxonomy" id="624315"/>
    <lineage>
        <taxon>Bacteria</taxon>
        <taxon>Bacillati</taxon>
        <taxon>Actinomycetota</taxon>
        <taxon>Actinomycetes</taxon>
        <taxon>Micromonosporales</taxon>
        <taxon>Micromonosporaceae</taxon>
    </lineage>
</organism>
<protein>
    <submittedName>
        <fullName evidence="4">Dihydroflavonol-4-reductase</fullName>
    </submittedName>
</protein>
<comment type="similarity">
    <text evidence="2">Belongs to the NAD(P)-dependent epimerase/dehydratase family. Dihydroflavonol-4-reductase subfamily.</text>
</comment>
<dbReference type="RefSeq" id="WP_173159533.1">
    <property type="nucleotide sequence ID" value="NZ_AP022871.1"/>
</dbReference>
<evidence type="ECO:0000313" key="4">
    <source>
        <dbReference type="EMBL" id="BCB88226.1"/>
    </source>
</evidence>
<dbReference type="EMBL" id="AP022871">
    <property type="protein sequence ID" value="BCB88226.1"/>
    <property type="molecule type" value="Genomic_DNA"/>
</dbReference>
<gene>
    <name evidence="4" type="ORF">Psuf_055390</name>
</gene>
<keyword evidence="5" id="KW-1185">Reference proteome</keyword>
<evidence type="ECO:0000259" key="3">
    <source>
        <dbReference type="Pfam" id="PF01370"/>
    </source>
</evidence>
<dbReference type="KEGG" id="psuu:Psuf_055390"/>
<sequence>MTETVLVTGGTGFVAGWCVAELLDRGYAVRATIRDRAREDAVREAAGGREGLSFAVADLTRHEDWDAAVAGCDYVLHVASPLGGDGHGTDETLVGPARDGALRVLHAATRAGVKRVVMTSSTAAATPSDGRAVSDETVWTDPTDRALTPYRRSKLLAERAAWDYMATRSGGTTLTTILPVAVFGPVLSTGNAGSVDVVGRLLAGRPPLLPRFGFTVVDVRDLADLHIRAMTAPEAAGERLVAGGDFMWLADIARTLREHLGDRAAKVPTRGVPDAAVRLLARFVPELRALTPLLGRQLTFSSAKAQRLLGFSPRPAAATIVDCAESLEAARPALRGA</sequence>
<evidence type="ECO:0000256" key="1">
    <source>
        <dbReference type="ARBA" id="ARBA00023002"/>
    </source>
</evidence>
<dbReference type="Proteomes" id="UP000503011">
    <property type="component" value="Chromosome"/>
</dbReference>
<feature type="domain" description="NAD-dependent epimerase/dehydratase" evidence="3">
    <location>
        <begin position="5"/>
        <end position="239"/>
    </location>
</feature>
<dbReference type="Pfam" id="PF01370">
    <property type="entry name" value="Epimerase"/>
    <property type="match status" value="1"/>
</dbReference>
<dbReference type="AlphaFoldDB" id="A0A6F8YQA0"/>
<dbReference type="Gene3D" id="3.40.50.720">
    <property type="entry name" value="NAD(P)-binding Rossmann-like Domain"/>
    <property type="match status" value="1"/>
</dbReference>
<dbReference type="InterPro" id="IPR050425">
    <property type="entry name" value="NAD(P)_dehydrat-like"/>
</dbReference>
<dbReference type="SUPFAM" id="SSF51735">
    <property type="entry name" value="NAD(P)-binding Rossmann-fold domains"/>
    <property type="match status" value="1"/>
</dbReference>
<dbReference type="InterPro" id="IPR001509">
    <property type="entry name" value="Epimerase_deHydtase"/>
</dbReference>
<evidence type="ECO:0000256" key="2">
    <source>
        <dbReference type="ARBA" id="ARBA00023445"/>
    </source>
</evidence>
<dbReference type="PANTHER" id="PTHR10366:SF564">
    <property type="entry name" value="STEROL-4-ALPHA-CARBOXYLATE 3-DEHYDROGENASE, DECARBOXYLATING"/>
    <property type="match status" value="1"/>
</dbReference>
<name>A0A6F8YQA0_9ACTN</name>